<evidence type="ECO:0000259" key="2">
    <source>
        <dbReference type="Pfam" id="PF01609"/>
    </source>
</evidence>
<dbReference type="AlphaFoldDB" id="T0YN88"/>
<gene>
    <name evidence="3" type="ORF">B1B_16339</name>
</gene>
<feature type="non-terminal residue" evidence="3">
    <location>
        <position position="207"/>
    </location>
</feature>
<keyword evidence="1" id="KW-1133">Transmembrane helix</keyword>
<dbReference type="GO" id="GO:0003677">
    <property type="term" value="F:DNA binding"/>
    <property type="evidence" value="ECO:0007669"/>
    <property type="project" value="InterPro"/>
</dbReference>
<proteinExistence type="predicted"/>
<dbReference type="PANTHER" id="PTHR34614:SF2">
    <property type="entry name" value="TRANSPOSASE IS4-LIKE DOMAIN-CONTAINING PROTEIN"/>
    <property type="match status" value="1"/>
</dbReference>
<dbReference type="PANTHER" id="PTHR34614">
    <property type="match status" value="1"/>
</dbReference>
<organism evidence="3">
    <name type="scientific">mine drainage metagenome</name>
    <dbReference type="NCBI Taxonomy" id="410659"/>
    <lineage>
        <taxon>unclassified sequences</taxon>
        <taxon>metagenomes</taxon>
        <taxon>ecological metagenomes</taxon>
    </lineage>
</organism>
<dbReference type="EMBL" id="AUZY01010869">
    <property type="protein sequence ID" value="EQD36911.1"/>
    <property type="molecule type" value="Genomic_DNA"/>
</dbReference>
<reference evidence="3" key="1">
    <citation type="submission" date="2013-08" db="EMBL/GenBank/DDBJ databases">
        <authorList>
            <person name="Mendez C."/>
            <person name="Richter M."/>
            <person name="Ferrer M."/>
            <person name="Sanchez J."/>
        </authorList>
    </citation>
    <scope>NUCLEOTIDE SEQUENCE</scope>
</reference>
<feature type="transmembrane region" description="Helical" evidence="1">
    <location>
        <begin position="169"/>
        <end position="188"/>
    </location>
</feature>
<dbReference type="Pfam" id="PF01609">
    <property type="entry name" value="DDE_Tnp_1"/>
    <property type="match status" value="1"/>
</dbReference>
<feature type="domain" description="Transposase IS4-like" evidence="2">
    <location>
        <begin position="78"/>
        <end position="179"/>
    </location>
</feature>
<protein>
    <submittedName>
        <fullName evidence="3">Transposase-like protein</fullName>
    </submittedName>
</protein>
<sequence>MRKRKYLGALIQSDHNDLMAIPVENDSFTETRKNVYGRDHRIIVYHSSKLEKKHMMTFMKRFRKVYLKVRKIMESGDSDSMEKAGYYLEAENLNETIILPSMRINSERMRERFSMMGKNALFTNITDMEPEELIDLYAKRNRVEHCFRVISMRDLASTVYHWTPQKIRVHMFFSYLAYLFLALMYNRIRPIYPGISLTSVQDMLAKV</sequence>
<reference evidence="3" key="2">
    <citation type="journal article" date="2014" name="ISME J.">
        <title>Microbial stratification in low pH oxic and suboxic macroscopic growths along an acid mine drainage.</title>
        <authorList>
            <person name="Mendez-Garcia C."/>
            <person name="Mesa V."/>
            <person name="Sprenger R.R."/>
            <person name="Richter M."/>
            <person name="Diez M.S."/>
            <person name="Solano J."/>
            <person name="Bargiela R."/>
            <person name="Golyshina O.V."/>
            <person name="Manteca A."/>
            <person name="Ramos J.L."/>
            <person name="Gallego J.R."/>
            <person name="Llorente I."/>
            <person name="Martins Dos Santos V.A."/>
            <person name="Jensen O.N."/>
            <person name="Pelaez A.I."/>
            <person name="Sanchez J."/>
            <person name="Ferrer M."/>
        </authorList>
    </citation>
    <scope>NUCLEOTIDE SEQUENCE</scope>
</reference>
<name>T0YN88_9ZZZZ</name>
<keyword evidence="1" id="KW-0812">Transmembrane</keyword>
<evidence type="ECO:0000256" key="1">
    <source>
        <dbReference type="SAM" id="Phobius"/>
    </source>
</evidence>
<comment type="caution">
    <text evidence="3">The sequence shown here is derived from an EMBL/GenBank/DDBJ whole genome shotgun (WGS) entry which is preliminary data.</text>
</comment>
<keyword evidence="1" id="KW-0472">Membrane</keyword>
<accession>T0YN88</accession>
<dbReference type="InterPro" id="IPR002559">
    <property type="entry name" value="Transposase_11"/>
</dbReference>
<dbReference type="GO" id="GO:0006313">
    <property type="term" value="P:DNA transposition"/>
    <property type="evidence" value="ECO:0007669"/>
    <property type="project" value="InterPro"/>
</dbReference>
<evidence type="ECO:0000313" key="3">
    <source>
        <dbReference type="EMBL" id="EQD36911.1"/>
    </source>
</evidence>
<dbReference type="GO" id="GO:0004803">
    <property type="term" value="F:transposase activity"/>
    <property type="evidence" value="ECO:0007669"/>
    <property type="project" value="InterPro"/>
</dbReference>